<dbReference type="RefSeq" id="WP_144992985.1">
    <property type="nucleotide sequence ID" value="NZ_CP036281.1"/>
</dbReference>
<name>A0A518CI40_9PLAN</name>
<keyword evidence="1" id="KW-0472">Membrane</keyword>
<evidence type="ECO:0000256" key="1">
    <source>
        <dbReference type="SAM" id="Phobius"/>
    </source>
</evidence>
<dbReference type="EMBL" id="CP036281">
    <property type="protein sequence ID" value="QDU78893.1"/>
    <property type="molecule type" value="Genomic_DNA"/>
</dbReference>
<reference evidence="2 3" key="1">
    <citation type="submission" date="2019-02" db="EMBL/GenBank/DDBJ databases">
        <title>Deep-cultivation of Planctomycetes and their phenomic and genomic characterization uncovers novel biology.</title>
        <authorList>
            <person name="Wiegand S."/>
            <person name="Jogler M."/>
            <person name="Boedeker C."/>
            <person name="Pinto D."/>
            <person name="Vollmers J."/>
            <person name="Rivas-Marin E."/>
            <person name="Kohn T."/>
            <person name="Peeters S.H."/>
            <person name="Heuer A."/>
            <person name="Rast P."/>
            <person name="Oberbeckmann S."/>
            <person name="Bunk B."/>
            <person name="Jeske O."/>
            <person name="Meyerdierks A."/>
            <person name="Storesund J.E."/>
            <person name="Kallscheuer N."/>
            <person name="Luecker S."/>
            <person name="Lage O.M."/>
            <person name="Pohl T."/>
            <person name="Merkel B.J."/>
            <person name="Hornburger P."/>
            <person name="Mueller R.-W."/>
            <person name="Bruemmer F."/>
            <person name="Labrenz M."/>
            <person name="Spormann A.M."/>
            <person name="Op den Camp H."/>
            <person name="Overmann J."/>
            <person name="Amann R."/>
            <person name="Jetten M.S.M."/>
            <person name="Mascher T."/>
            <person name="Medema M.H."/>
            <person name="Devos D.P."/>
            <person name="Kaster A.-K."/>
            <person name="Ovreas L."/>
            <person name="Rohde M."/>
            <person name="Galperin M.Y."/>
            <person name="Jogler C."/>
        </authorList>
    </citation>
    <scope>NUCLEOTIDE SEQUENCE [LARGE SCALE GENOMIC DNA]</scope>
    <source>
        <strain evidence="2 3">Pla110</strain>
    </source>
</reference>
<proteinExistence type="predicted"/>
<accession>A0A518CI40</accession>
<gene>
    <name evidence="2" type="ORF">Pla110_05970</name>
</gene>
<feature type="transmembrane region" description="Helical" evidence="1">
    <location>
        <begin position="5"/>
        <end position="23"/>
    </location>
</feature>
<keyword evidence="3" id="KW-1185">Reference proteome</keyword>
<feature type="transmembrane region" description="Helical" evidence="1">
    <location>
        <begin position="79"/>
        <end position="99"/>
    </location>
</feature>
<protein>
    <recommendedName>
        <fullName evidence="4">DUF748 domain-containing protein</fullName>
    </recommendedName>
</protein>
<sequence>MEIIAILMMAILELTVTMVTLLIPAILELVALIVQLIAEGLFYLGLKKRAAADSETTTTEKPSIYSSRIFRFLRRSSKWTAALCMATLGFMLVVQFFFLPETLGLFAGRIERETNSRIEFDDVTGNLFTGEISIHQLRLKSITATDEEHDLQLDQLDLNIDYWESIFQGARFQSVSVNGVRGTFTKLKRKKPREPRFPFVIEDFRIDDVQIDFRDQSRGGEAFQSEIIVDSFRSENFQSQLVLYEFMFNSQIEGTLGGHPFSLKTSENDSGRKTIWTFDSMPVTEFSYYLSGPFESLSSGTLSVQMNSQLTDDHQFQKQVWDIHLEKIRATIPKGASLSTRLLALPIVSLINSLERNFDLQLKTELAVADLHGESAYDATKLSEAFKQAFQKGLTQQLATQLKEQPQKAKAIPGSLFNNWLKRGSEK</sequence>
<evidence type="ECO:0000313" key="3">
    <source>
        <dbReference type="Proteomes" id="UP000317178"/>
    </source>
</evidence>
<evidence type="ECO:0000313" key="2">
    <source>
        <dbReference type="EMBL" id="QDU78893.1"/>
    </source>
</evidence>
<dbReference type="AlphaFoldDB" id="A0A518CI40"/>
<dbReference type="Proteomes" id="UP000317178">
    <property type="component" value="Chromosome"/>
</dbReference>
<dbReference type="KEGG" id="plon:Pla110_05970"/>
<evidence type="ECO:0008006" key="4">
    <source>
        <dbReference type="Google" id="ProtNLM"/>
    </source>
</evidence>
<keyword evidence="1" id="KW-0812">Transmembrane</keyword>
<feature type="transmembrane region" description="Helical" evidence="1">
    <location>
        <begin position="29"/>
        <end position="46"/>
    </location>
</feature>
<keyword evidence="1" id="KW-1133">Transmembrane helix</keyword>
<dbReference type="OrthoDB" id="7733982at2"/>
<organism evidence="2 3">
    <name type="scientific">Polystyrenella longa</name>
    <dbReference type="NCBI Taxonomy" id="2528007"/>
    <lineage>
        <taxon>Bacteria</taxon>
        <taxon>Pseudomonadati</taxon>
        <taxon>Planctomycetota</taxon>
        <taxon>Planctomycetia</taxon>
        <taxon>Planctomycetales</taxon>
        <taxon>Planctomycetaceae</taxon>
        <taxon>Polystyrenella</taxon>
    </lineage>
</organism>